<accession>A0ABW2Y2M8</accession>
<keyword evidence="2" id="KW-1185">Reference proteome</keyword>
<comment type="caution">
    <text evidence="1">The sequence shown here is derived from an EMBL/GenBank/DDBJ whole genome shotgun (WGS) entry which is preliminary data.</text>
</comment>
<organism evidence="1 2">
    <name type="scientific">Actinomadura fibrosa</name>
    <dbReference type="NCBI Taxonomy" id="111802"/>
    <lineage>
        <taxon>Bacteria</taxon>
        <taxon>Bacillati</taxon>
        <taxon>Actinomycetota</taxon>
        <taxon>Actinomycetes</taxon>
        <taxon>Streptosporangiales</taxon>
        <taxon>Thermomonosporaceae</taxon>
        <taxon>Actinomadura</taxon>
    </lineage>
</organism>
<gene>
    <name evidence="1" type="ORF">ACFQZM_48010</name>
</gene>
<dbReference type="RefSeq" id="WP_131755913.1">
    <property type="nucleotide sequence ID" value="NZ_CAACUY010000010.1"/>
</dbReference>
<dbReference type="EMBL" id="JBHTGP010000038">
    <property type="protein sequence ID" value="MFD0692305.1"/>
    <property type="molecule type" value="Genomic_DNA"/>
</dbReference>
<dbReference type="Proteomes" id="UP001597063">
    <property type="component" value="Unassembled WGS sequence"/>
</dbReference>
<protein>
    <submittedName>
        <fullName evidence="1">Uncharacterized protein</fullName>
    </submittedName>
</protein>
<reference evidence="2" key="1">
    <citation type="journal article" date="2019" name="Int. J. Syst. Evol. Microbiol.">
        <title>The Global Catalogue of Microorganisms (GCM) 10K type strain sequencing project: providing services to taxonomists for standard genome sequencing and annotation.</title>
        <authorList>
            <consortium name="The Broad Institute Genomics Platform"/>
            <consortium name="The Broad Institute Genome Sequencing Center for Infectious Disease"/>
            <person name="Wu L."/>
            <person name="Ma J."/>
        </authorList>
    </citation>
    <scope>NUCLEOTIDE SEQUENCE [LARGE SCALE GENOMIC DNA]</scope>
    <source>
        <strain evidence="2">JCM 9371</strain>
    </source>
</reference>
<name>A0ABW2Y2M8_9ACTN</name>
<evidence type="ECO:0000313" key="2">
    <source>
        <dbReference type="Proteomes" id="UP001597063"/>
    </source>
</evidence>
<evidence type="ECO:0000313" key="1">
    <source>
        <dbReference type="EMBL" id="MFD0692305.1"/>
    </source>
</evidence>
<proteinExistence type="predicted"/>
<sequence>MPEVFTGKVEFKNKNGTTILTIDPDSGFVDIVYKTSGGQQMMQLTNTGSFSLAGPGDDHGARMDGSLGDLFLGGGGKVGTIRIRDAVRNDVIVLEGADGTVSIGSSGHEGNVILRDGSGRTVFEIDGNTAGVFVGANGNEGDVVVRNGSGAETIRLDGGSGDIILTNADCAEDFEASADAEAGTVMVLSEGGAVVPCESPYDRRVAGVVSGAGGLRPGIVLGRRPAETRCPLALIGKVFCKADADHGPIGLGDMLTTSPTQGHAMRALDPMRAFGSVLGKALGELRSGQGLVPVLVALQ</sequence>